<dbReference type="Pfam" id="PF08482">
    <property type="entry name" value="HrpB_C"/>
    <property type="match status" value="1"/>
</dbReference>
<dbReference type="PANTHER" id="PTHR43519:SF1">
    <property type="entry name" value="ATP-DEPENDENT RNA HELICASE HRPB"/>
    <property type="match status" value="1"/>
</dbReference>
<dbReference type="PROSITE" id="PS00690">
    <property type="entry name" value="DEAH_ATP_HELICASE"/>
    <property type="match status" value="1"/>
</dbReference>
<sequence length="822" mass="89434">MTDLPIHEVLPDLVDALARSNRAVLIAPPGAGKTTAVAPALLSQTWCDGIIILLSPRRVAARAAAERIAELLGEDAGGRAGYLTRLDSRRSPATRILVVTEAIFVSKILSDAELSGVSAVLFDEAHERHLDSELGLALARECQQVLRPDLRILVMSATIDGMRFAALLGNNAGSAPLIESAGRAHPLAIRWLGAHPELRLEDSVATAVVTAWREGPGDILVFLPGVREIERTAERLAERLPQAVVLPLHGQVEPSAQRAAIRRDPAGRRRIVLATSIAETSLTLDGVTIVVDAGLSRRAEFDAAAGVTRLVTHRASRASSDQRAGRAARQGPGTAYRLWEKASHAGRPAFDPPEIETSDLAPLVLALAQWGSGDPAELTWLDPPPQAMVGVARSELAGIGALDNDGRITTHGRAMAQLPMEPAVAHMLLFAARHGVSETGARLALLLQERGLGSRDVDLAHRLDRWDRDRSRRAEESRKLAARWSKSAALISPPANGTREPPLAVLLAEAFPGRIARRRRAGGEEWLAASGRAYRLDPAEVPGQADWLVIADAQGQANGARITAAIALDEGDISVWLQHRVIVRHQLRWRDESETVEPVRERLLGAISLSRGFDPDADRDAIAAMLLDNFARRGLAALPLSEASQAFLARAKFAGVEALSDEGLIASAQDWLGPLIEDERSLRAIPQSRLHQALLDRLDWNERQALDRLAPPEFVSPAGTRHPIDYAGEGGPAVEVRVQALFGLDSHPTFGEPPRPLLLRLTSPAGRPLQSTRDLPGFWRGTWRDVQRDMKGRYPRHRWPDEPWREDPSLKTRNAFERSRGN</sequence>
<dbReference type="EMBL" id="JBHSDR010000006">
    <property type="protein sequence ID" value="MFC4295021.1"/>
    <property type="molecule type" value="Genomic_DNA"/>
</dbReference>
<dbReference type="Proteomes" id="UP001595828">
    <property type="component" value="Unassembled WGS sequence"/>
</dbReference>
<dbReference type="Pfam" id="PF00270">
    <property type="entry name" value="DEAD"/>
    <property type="match status" value="1"/>
</dbReference>
<dbReference type="InterPro" id="IPR014001">
    <property type="entry name" value="Helicase_ATP-bd"/>
</dbReference>
<dbReference type="RefSeq" id="WP_379538512.1">
    <property type="nucleotide sequence ID" value="NZ_JBHSDR010000006.1"/>
</dbReference>
<dbReference type="EC" id="3.6.4.13" evidence="8"/>
<evidence type="ECO:0000256" key="3">
    <source>
        <dbReference type="ARBA" id="ARBA00022806"/>
    </source>
</evidence>
<dbReference type="SUPFAM" id="SSF52540">
    <property type="entry name" value="P-loop containing nucleoside triphosphate hydrolases"/>
    <property type="match status" value="2"/>
</dbReference>
<evidence type="ECO:0000256" key="2">
    <source>
        <dbReference type="ARBA" id="ARBA00022801"/>
    </source>
</evidence>
<dbReference type="Pfam" id="PF00271">
    <property type="entry name" value="Helicase_C"/>
    <property type="match status" value="1"/>
</dbReference>
<dbReference type="SMART" id="SM00490">
    <property type="entry name" value="HELICc"/>
    <property type="match status" value="1"/>
</dbReference>
<evidence type="ECO:0000259" key="6">
    <source>
        <dbReference type="PROSITE" id="PS51192"/>
    </source>
</evidence>
<dbReference type="InterPro" id="IPR001650">
    <property type="entry name" value="Helicase_C-like"/>
</dbReference>
<evidence type="ECO:0000256" key="1">
    <source>
        <dbReference type="ARBA" id="ARBA00022741"/>
    </source>
</evidence>
<feature type="domain" description="Helicase ATP-binding" evidence="6">
    <location>
        <begin position="14"/>
        <end position="177"/>
    </location>
</feature>
<keyword evidence="4" id="KW-0067">ATP-binding</keyword>
<reference evidence="9" key="1">
    <citation type="journal article" date="2019" name="Int. J. Syst. Evol. Microbiol.">
        <title>The Global Catalogue of Microorganisms (GCM) 10K type strain sequencing project: providing services to taxonomists for standard genome sequencing and annotation.</title>
        <authorList>
            <consortium name="The Broad Institute Genomics Platform"/>
            <consortium name="The Broad Institute Genome Sequencing Center for Infectious Disease"/>
            <person name="Wu L."/>
            <person name="Ma J."/>
        </authorList>
    </citation>
    <scope>NUCLEOTIDE SEQUENCE [LARGE SCALE GENOMIC DNA]</scope>
    <source>
        <strain evidence="9">CGMCC 1.12989</strain>
    </source>
</reference>
<keyword evidence="1" id="KW-0547">Nucleotide-binding</keyword>
<dbReference type="GO" id="GO:0003724">
    <property type="term" value="F:RNA helicase activity"/>
    <property type="evidence" value="ECO:0007669"/>
    <property type="project" value="UniProtKB-EC"/>
</dbReference>
<proteinExistence type="predicted"/>
<dbReference type="SMART" id="SM00487">
    <property type="entry name" value="DEXDc"/>
    <property type="match status" value="1"/>
</dbReference>
<dbReference type="SMART" id="SM00847">
    <property type="entry name" value="HA2"/>
    <property type="match status" value="1"/>
</dbReference>
<dbReference type="PROSITE" id="PS51194">
    <property type="entry name" value="HELICASE_CTER"/>
    <property type="match status" value="1"/>
</dbReference>
<feature type="region of interest" description="Disordered" evidence="5">
    <location>
        <begin position="794"/>
        <end position="822"/>
    </location>
</feature>
<dbReference type="InterPro" id="IPR007502">
    <property type="entry name" value="Helicase-assoc_dom"/>
</dbReference>
<dbReference type="PANTHER" id="PTHR43519">
    <property type="entry name" value="ATP-DEPENDENT RNA HELICASE HRPB"/>
    <property type="match status" value="1"/>
</dbReference>
<evidence type="ECO:0000313" key="9">
    <source>
        <dbReference type="Proteomes" id="UP001595828"/>
    </source>
</evidence>
<dbReference type="InterPro" id="IPR013689">
    <property type="entry name" value="RNA_helicase_ATP-dep_HrpB_C"/>
</dbReference>
<dbReference type="GO" id="GO:0016787">
    <property type="term" value="F:hydrolase activity"/>
    <property type="evidence" value="ECO:0007669"/>
    <property type="project" value="UniProtKB-KW"/>
</dbReference>
<dbReference type="Gene3D" id="1.20.120.1080">
    <property type="match status" value="1"/>
</dbReference>
<keyword evidence="9" id="KW-1185">Reference proteome</keyword>
<dbReference type="InterPro" id="IPR002464">
    <property type="entry name" value="DNA/RNA_helicase_DEAH_CS"/>
</dbReference>
<dbReference type="InterPro" id="IPR027417">
    <property type="entry name" value="P-loop_NTPase"/>
</dbReference>
<dbReference type="NCBIfam" id="TIGR01970">
    <property type="entry name" value="DEAH_box_HrpB"/>
    <property type="match status" value="1"/>
</dbReference>
<protein>
    <submittedName>
        <fullName evidence="8">ATP-dependent helicase HrpB</fullName>
        <ecNumber evidence="8">3.6.4.13</ecNumber>
    </submittedName>
</protein>
<feature type="domain" description="Helicase C-terminal" evidence="7">
    <location>
        <begin position="204"/>
        <end position="371"/>
    </location>
</feature>
<evidence type="ECO:0000259" key="7">
    <source>
        <dbReference type="PROSITE" id="PS51194"/>
    </source>
</evidence>
<keyword evidence="2 8" id="KW-0378">Hydrolase</keyword>
<gene>
    <name evidence="8" type="primary">hrpB</name>
    <name evidence="8" type="ORF">ACFO0A_08125</name>
</gene>
<dbReference type="Gene3D" id="3.40.50.300">
    <property type="entry name" value="P-loop containing nucleotide triphosphate hydrolases"/>
    <property type="match status" value="2"/>
</dbReference>
<accession>A0ABV8RS06</accession>
<comment type="caution">
    <text evidence="8">The sequence shown here is derived from an EMBL/GenBank/DDBJ whole genome shotgun (WGS) entry which is preliminary data.</text>
</comment>
<name>A0ABV8RS06_9SPHN</name>
<organism evidence="8 9">
    <name type="scientific">Novosphingobium tardum</name>
    <dbReference type="NCBI Taxonomy" id="1538021"/>
    <lineage>
        <taxon>Bacteria</taxon>
        <taxon>Pseudomonadati</taxon>
        <taxon>Pseudomonadota</taxon>
        <taxon>Alphaproteobacteria</taxon>
        <taxon>Sphingomonadales</taxon>
        <taxon>Sphingomonadaceae</taxon>
        <taxon>Novosphingobium</taxon>
    </lineage>
</organism>
<dbReference type="PROSITE" id="PS51192">
    <property type="entry name" value="HELICASE_ATP_BIND_1"/>
    <property type="match status" value="1"/>
</dbReference>
<dbReference type="CDD" id="cd18791">
    <property type="entry name" value="SF2_C_RHA"/>
    <property type="match status" value="1"/>
</dbReference>
<dbReference type="PIRSF" id="PIRSF005496">
    <property type="entry name" value="ATP_hel_hrpB"/>
    <property type="match status" value="1"/>
</dbReference>
<evidence type="ECO:0000313" key="8">
    <source>
        <dbReference type="EMBL" id="MFC4295021.1"/>
    </source>
</evidence>
<evidence type="ECO:0000256" key="5">
    <source>
        <dbReference type="SAM" id="MobiDB-lite"/>
    </source>
</evidence>
<dbReference type="InterPro" id="IPR011545">
    <property type="entry name" value="DEAD/DEAH_box_helicase_dom"/>
</dbReference>
<dbReference type="InterPro" id="IPR010225">
    <property type="entry name" value="HrpB"/>
</dbReference>
<keyword evidence="3 8" id="KW-0347">Helicase</keyword>
<evidence type="ECO:0000256" key="4">
    <source>
        <dbReference type="ARBA" id="ARBA00022840"/>
    </source>
</evidence>